<evidence type="ECO:0000313" key="4">
    <source>
        <dbReference type="Proteomes" id="UP000824998"/>
    </source>
</evidence>
<dbReference type="PANTHER" id="PTHR23024">
    <property type="entry name" value="ARYLACETAMIDE DEACETYLASE"/>
    <property type="match status" value="1"/>
</dbReference>
<accession>A0A9P8C2I0</accession>
<proteinExistence type="predicted"/>
<dbReference type="GO" id="GO:0016787">
    <property type="term" value="F:hydrolase activity"/>
    <property type="evidence" value="ECO:0007669"/>
    <property type="project" value="UniProtKB-KW"/>
</dbReference>
<evidence type="ECO:0000259" key="2">
    <source>
        <dbReference type="Pfam" id="PF07859"/>
    </source>
</evidence>
<keyword evidence="1" id="KW-1133">Transmembrane helix</keyword>
<evidence type="ECO:0000313" key="3">
    <source>
        <dbReference type="EMBL" id="KAG9231072.1"/>
    </source>
</evidence>
<comment type="caution">
    <text evidence="3">The sequence shown here is derived from an EMBL/GenBank/DDBJ whole genome shotgun (WGS) entry which is preliminary data.</text>
</comment>
<evidence type="ECO:0000256" key="1">
    <source>
        <dbReference type="SAM" id="Phobius"/>
    </source>
</evidence>
<protein>
    <submittedName>
        <fullName evidence="3">Alpha/Beta hydrolase protein</fullName>
    </submittedName>
</protein>
<gene>
    <name evidence="3" type="ORF">BJ875DRAFT_383749</name>
</gene>
<dbReference type="Proteomes" id="UP000824998">
    <property type="component" value="Unassembled WGS sequence"/>
</dbReference>
<dbReference type="EMBL" id="MU251626">
    <property type="protein sequence ID" value="KAG9231072.1"/>
    <property type="molecule type" value="Genomic_DNA"/>
</dbReference>
<dbReference type="Gene3D" id="3.40.50.1820">
    <property type="entry name" value="alpha/beta hydrolase"/>
    <property type="match status" value="1"/>
</dbReference>
<dbReference type="OrthoDB" id="408631at2759"/>
<dbReference type="SUPFAM" id="SSF53474">
    <property type="entry name" value="alpha/beta-Hydrolases"/>
    <property type="match status" value="1"/>
</dbReference>
<dbReference type="InterPro" id="IPR013094">
    <property type="entry name" value="AB_hydrolase_3"/>
</dbReference>
<sequence length="343" mass="38996">MTHLALSPSLPTRVAYFLQVWGLKIVTILAFGLIRFFKAIPKELRPSIRKTYPCRPRLVNRVFIPQSHQPGERLPLYINLHAGGHVLLDAEFDDDFCAKFATRFNVLVASIEYSTAPISKFPGPTQDVVAIARAIIDDDTLPIDKSRVVIGGFSAGGNLNFSAAQMSELRGKIHGLVSFYPVTDFTIPPAEKHQSRPYRNAKDVDDLKDWGPIWEWAYVRPGQDLRDPLLSTRYAQKTDLPKWIYVVGAEYDMLANEARQMMFDLANLDKMEKADSLYGVEREGYKWTLVRDVRHGFTHNLMDNPTPEAVAMNRRRSNEVLEDLGRWLFEGPYAPVNNNTILC</sequence>
<organism evidence="3 4">
    <name type="scientific">Amylocarpus encephaloides</name>
    <dbReference type="NCBI Taxonomy" id="45428"/>
    <lineage>
        <taxon>Eukaryota</taxon>
        <taxon>Fungi</taxon>
        <taxon>Dikarya</taxon>
        <taxon>Ascomycota</taxon>
        <taxon>Pezizomycotina</taxon>
        <taxon>Leotiomycetes</taxon>
        <taxon>Helotiales</taxon>
        <taxon>Helotiales incertae sedis</taxon>
        <taxon>Amylocarpus</taxon>
    </lineage>
</organism>
<keyword evidence="1" id="KW-0812">Transmembrane</keyword>
<dbReference type="PANTHER" id="PTHR23024:SF24">
    <property type="entry name" value="ALPHA_BETA HYDROLASE FOLD-3 DOMAIN-CONTAINING PROTEIN"/>
    <property type="match status" value="1"/>
</dbReference>
<keyword evidence="3" id="KW-0378">Hydrolase</keyword>
<dbReference type="InterPro" id="IPR050466">
    <property type="entry name" value="Carboxylest/Gibb_receptor"/>
</dbReference>
<feature type="domain" description="Alpha/beta hydrolase fold-3" evidence="2">
    <location>
        <begin position="78"/>
        <end position="266"/>
    </location>
</feature>
<dbReference type="InterPro" id="IPR029058">
    <property type="entry name" value="AB_hydrolase_fold"/>
</dbReference>
<keyword evidence="4" id="KW-1185">Reference proteome</keyword>
<feature type="transmembrane region" description="Helical" evidence="1">
    <location>
        <begin position="16"/>
        <end position="37"/>
    </location>
</feature>
<keyword evidence="1" id="KW-0472">Membrane</keyword>
<name>A0A9P8C2I0_9HELO</name>
<dbReference type="AlphaFoldDB" id="A0A9P8C2I0"/>
<reference evidence="3" key="1">
    <citation type="journal article" date="2021" name="IMA Fungus">
        <title>Genomic characterization of three marine fungi, including Emericellopsis atlantica sp. nov. with signatures of a generalist lifestyle and marine biomass degradation.</title>
        <authorList>
            <person name="Hagestad O.C."/>
            <person name="Hou L."/>
            <person name="Andersen J.H."/>
            <person name="Hansen E.H."/>
            <person name="Altermark B."/>
            <person name="Li C."/>
            <person name="Kuhnert E."/>
            <person name="Cox R.J."/>
            <person name="Crous P.W."/>
            <person name="Spatafora J.W."/>
            <person name="Lail K."/>
            <person name="Amirebrahimi M."/>
            <person name="Lipzen A."/>
            <person name="Pangilinan J."/>
            <person name="Andreopoulos W."/>
            <person name="Hayes R.D."/>
            <person name="Ng V."/>
            <person name="Grigoriev I.V."/>
            <person name="Jackson S.A."/>
            <person name="Sutton T.D.S."/>
            <person name="Dobson A.D.W."/>
            <person name="Rama T."/>
        </authorList>
    </citation>
    <scope>NUCLEOTIDE SEQUENCE</scope>
    <source>
        <strain evidence="3">TRa018bII</strain>
    </source>
</reference>
<dbReference type="Pfam" id="PF07859">
    <property type="entry name" value="Abhydrolase_3"/>
    <property type="match status" value="1"/>
</dbReference>